<evidence type="ECO:0000256" key="7">
    <source>
        <dbReference type="SAM" id="Phobius"/>
    </source>
</evidence>
<feature type="transmembrane region" description="Helical" evidence="7">
    <location>
        <begin position="132"/>
        <end position="149"/>
    </location>
</feature>
<dbReference type="InterPro" id="IPR051689">
    <property type="entry name" value="Sterol_desaturase/TMEM195"/>
</dbReference>
<evidence type="ECO:0000313" key="10">
    <source>
        <dbReference type="Proteomes" id="UP000652427"/>
    </source>
</evidence>
<keyword evidence="10" id="KW-1185">Reference proteome</keyword>
<keyword evidence="3 7" id="KW-1133">Transmembrane helix</keyword>
<evidence type="ECO:0000256" key="1">
    <source>
        <dbReference type="ARBA" id="ARBA00004127"/>
    </source>
</evidence>
<feature type="domain" description="Fatty acid hydroxylase" evidence="8">
    <location>
        <begin position="87"/>
        <end position="221"/>
    </location>
</feature>
<reference evidence="9 10" key="1">
    <citation type="submission" date="2020-06" db="EMBL/GenBank/DDBJ databases">
        <authorList>
            <person name="Kim S.-J."/>
            <person name="Park S.-J."/>
        </authorList>
    </citation>
    <scope>NUCLEOTIDE SEQUENCE [LARGE SCALE GENOMIC DNA]</scope>
    <source>
        <strain evidence="9 10">SW-151</strain>
    </source>
</reference>
<keyword evidence="5" id="KW-0443">Lipid metabolism</keyword>
<comment type="caution">
    <text evidence="9">The sequence shown here is derived from an EMBL/GenBank/DDBJ whole genome shotgun (WGS) entry which is preliminary data.</text>
</comment>
<keyword evidence="6 7" id="KW-0472">Membrane</keyword>
<dbReference type="Pfam" id="PF04116">
    <property type="entry name" value="FA_hydroxylase"/>
    <property type="match status" value="1"/>
</dbReference>
<evidence type="ECO:0000313" key="9">
    <source>
        <dbReference type="EMBL" id="NVD26542.1"/>
    </source>
</evidence>
<dbReference type="PANTHER" id="PTHR21624:SF1">
    <property type="entry name" value="ALKYLGLYCEROL MONOOXYGENASE"/>
    <property type="match status" value="1"/>
</dbReference>
<dbReference type="RefSeq" id="WP_176278086.1">
    <property type="nucleotide sequence ID" value="NZ_JABWMH010000001.1"/>
</dbReference>
<keyword evidence="4" id="KW-0560">Oxidoreductase</keyword>
<dbReference type="Proteomes" id="UP000652427">
    <property type="component" value="Unassembled WGS sequence"/>
</dbReference>
<comment type="subcellular location">
    <subcellularLocation>
        <location evidence="1">Endomembrane system</location>
        <topology evidence="1">Multi-pass membrane protein</topology>
    </subcellularLocation>
</comment>
<feature type="transmembrane region" description="Helical" evidence="7">
    <location>
        <begin position="45"/>
        <end position="67"/>
    </location>
</feature>
<evidence type="ECO:0000259" key="8">
    <source>
        <dbReference type="Pfam" id="PF04116"/>
    </source>
</evidence>
<evidence type="ECO:0000256" key="6">
    <source>
        <dbReference type="ARBA" id="ARBA00023136"/>
    </source>
</evidence>
<accession>A0ABX2MYL7</accession>
<evidence type="ECO:0000256" key="2">
    <source>
        <dbReference type="ARBA" id="ARBA00022692"/>
    </source>
</evidence>
<protein>
    <submittedName>
        <fullName evidence="9">Sterol desaturase family protein</fullName>
    </submittedName>
</protein>
<proteinExistence type="predicted"/>
<evidence type="ECO:0000256" key="4">
    <source>
        <dbReference type="ARBA" id="ARBA00023002"/>
    </source>
</evidence>
<feature type="transmembrane region" description="Helical" evidence="7">
    <location>
        <begin position="6"/>
        <end position="25"/>
    </location>
</feature>
<keyword evidence="2 7" id="KW-0812">Transmembrane</keyword>
<organism evidence="9 10">
    <name type="scientific">Parasphingorhabdus flavimaris</name>
    <dbReference type="NCBI Taxonomy" id="266812"/>
    <lineage>
        <taxon>Bacteria</taxon>
        <taxon>Pseudomonadati</taxon>
        <taxon>Pseudomonadota</taxon>
        <taxon>Alphaproteobacteria</taxon>
        <taxon>Sphingomonadales</taxon>
        <taxon>Sphingomonadaceae</taxon>
        <taxon>Parasphingorhabdus</taxon>
    </lineage>
</organism>
<evidence type="ECO:0000256" key="5">
    <source>
        <dbReference type="ARBA" id="ARBA00023098"/>
    </source>
</evidence>
<feature type="transmembrane region" description="Helical" evidence="7">
    <location>
        <begin position="79"/>
        <end position="100"/>
    </location>
</feature>
<evidence type="ECO:0000256" key="3">
    <source>
        <dbReference type="ARBA" id="ARBA00022989"/>
    </source>
</evidence>
<name>A0ABX2MYL7_9SPHN</name>
<sequence>MENLPSPTDWAVPFFIITVAMEWVWSRKNKNIRYETKDAFTSLALGTGSVFAGILTGGFVLALSLWVYEHRIYDIQVGWPNALWIVPLAFLLDDFTYYWFHRTAHRVRWFWASHVVHHSSQHYNLSTALRQTWTGFFALSFIFSMPLFYLGIPPALIFFLSGLNLIYQYWIHTEAIDKMPRWFEAVMNTPSHHRVHHATNPRYLDRNYAGVFIIWDKMFGTFEPETDEENIQYGIVKNLGSFNLLWAAFHEWIGIAKDLWSAPWRYKINYLIKPPGWSHDGSRESSETIKARWAEQEREIWQNLTSSSSAAVPPAVQSQDG</sequence>
<dbReference type="InterPro" id="IPR006694">
    <property type="entry name" value="Fatty_acid_hydroxylase"/>
</dbReference>
<dbReference type="PANTHER" id="PTHR21624">
    <property type="entry name" value="STEROL DESATURASE-RELATED PROTEIN"/>
    <property type="match status" value="1"/>
</dbReference>
<gene>
    <name evidence="9" type="ORF">HUO14_01335</name>
</gene>
<dbReference type="EMBL" id="JABWMH010000001">
    <property type="protein sequence ID" value="NVD26542.1"/>
    <property type="molecule type" value="Genomic_DNA"/>
</dbReference>